<dbReference type="Pfam" id="PF14970">
    <property type="entry name" value="TEDC1"/>
    <property type="match status" value="1"/>
</dbReference>
<proteinExistence type="predicted"/>
<evidence type="ECO:0000256" key="1">
    <source>
        <dbReference type="SAM" id="MobiDB-lite"/>
    </source>
</evidence>
<protein>
    <recommendedName>
        <fullName evidence="2">Tubulin epsilon and delta complex protein 1 domain-containing protein</fullName>
    </recommendedName>
</protein>
<evidence type="ECO:0000313" key="4">
    <source>
        <dbReference type="Proteomes" id="UP000295070"/>
    </source>
</evidence>
<gene>
    <name evidence="3" type="ORF">EPR50_G00201870</name>
</gene>
<feature type="domain" description="Tubulin epsilon and delta complex protein 1" evidence="2">
    <location>
        <begin position="111"/>
        <end position="256"/>
    </location>
</feature>
<name>A0A484C3N1_PERFV</name>
<feature type="compositionally biased region" description="Basic and acidic residues" evidence="1">
    <location>
        <begin position="301"/>
        <end position="321"/>
    </location>
</feature>
<organism evidence="3 4">
    <name type="scientific">Perca flavescens</name>
    <name type="common">American yellow perch</name>
    <name type="synonym">Morone flavescens</name>
    <dbReference type="NCBI Taxonomy" id="8167"/>
    <lineage>
        <taxon>Eukaryota</taxon>
        <taxon>Metazoa</taxon>
        <taxon>Chordata</taxon>
        <taxon>Craniata</taxon>
        <taxon>Vertebrata</taxon>
        <taxon>Euteleostomi</taxon>
        <taxon>Actinopterygii</taxon>
        <taxon>Neopterygii</taxon>
        <taxon>Teleostei</taxon>
        <taxon>Neoteleostei</taxon>
        <taxon>Acanthomorphata</taxon>
        <taxon>Eupercaria</taxon>
        <taxon>Perciformes</taxon>
        <taxon>Percoidei</taxon>
        <taxon>Percidae</taxon>
        <taxon>Percinae</taxon>
        <taxon>Perca</taxon>
    </lineage>
</organism>
<accession>A0A484C3N1</accession>
<comment type="caution">
    <text evidence="3">The sequence shown here is derived from an EMBL/GenBank/DDBJ whole genome shotgun (WGS) entry which is preliminary data.</text>
</comment>
<dbReference type="EMBL" id="SCKG01000020">
    <property type="protein sequence ID" value="TDG98578.1"/>
    <property type="molecule type" value="Genomic_DNA"/>
</dbReference>
<sequence length="421" mass="46726">MQRSKASVRVEVKQVIGALCRLLAATGLESVPTPENFRRAKFGGGLEVEDQFWQLLADILQTSSSVSCEASAQLGGATDYRKLVAAGLWQTGYHADWMYGRQGGEGEEGGEGGRCSSRDLLLALGWLLATGKLEILLTQRVQQLDKTLLTPTPVNPPLPSELQLDSASLRKLQWLVGCLRYQGRTLLSMQEERTRLLHAVVVASLPSSVSSSSDQSSTVLRKDCVCMQQLCDLLEAYLNWKQVEKVFWTWMDSVVDCHLTDPVVKRPSHSPNTGARVCHHGNRGLEKLEDMLLRLPTGQEAQRRGRGDVEDREEGRERLHGGSDSFCLPPPLSSLPCLPCRPQAYRAMLQTEKPVRHGRLPGEGARGGAENPDELPASQAVQELLQTEALLVERRDRQRLANRMQLQKMIGRLDQLMLIPP</sequence>
<dbReference type="InterPro" id="IPR043535">
    <property type="entry name" value="TEDC1"/>
</dbReference>
<dbReference type="PANTHER" id="PTHR35076:SF1">
    <property type="entry name" value="TUBULIN EPSILON AND DELTA COMPLEX PROTEIN 1"/>
    <property type="match status" value="1"/>
</dbReference>
<dbReference type="AlphaFoldDB" id="A0A484C3N1"/>
<evidence type="ECO:0000259" key="2">
    <source>
        <dbReference type="Pfam" id="PF14970"/>
    </source>
</evidence>
<dbReference type="PANTHER" id="PTHR35076">
    <property type="entry name" value="TUBULIN EPSILON AND DELTA COMPLEX PROTEIN 1"/>
    <property type="match status" value="1"/>
</dbReference>
<evidence type="ECO:0000313" key="3">
    <source>
        <dbReference type="EMBL" id="TDG98578.1"/>
    </source>
</evidence>
<dbReference type="InterPro" id="IPR027996">
    <property type="entry name" value="TEDC1_dom"/>
</dbReference>
<reference evidence="3 4" key="1">
    <citation type="submission" date="2019-01" db="EMBL/GenBank/DDBJ databases">
        <title>A chromosome-scale genome assembly of the yellow perch, Perca flavescens.</title>
        <authorList>
            <person name="Feron R."/>
            <person name="Morvezen R."/>
            <person name="Bestin A."/>
            <person name="Haffray P."/>
            <person name="Klopp C."/>
            <person name="Zahm M."/>
            <person name="Cabau C."/>
            <person name="Roques C."/>
            <person name="Donnadieu C."/>
            <person name="Bouchez O."/>
            <person name="Christie M."/>
            <person name="Larson W."/>
            <person name="Guiguen Y."/>
        </authorList>
    </citation>
    <scope>NUCLEOTIDE SEQUENCE [LARGE SCALE GENOMIC DNA]</scope>
    <source>
        <strain evidence="3">YP-PL-M2</strain>
        <tissue evidence="3">Blood</tissue>
    </source>
</reference>
<keyword evidence="4" id="KW-1185">Reference proteome</keyword>
<dbReference type="Proteomes" id="UP000295070">
    <property type="component" value="Chromosome 20"/>
</dbReference>
<feature type="region of interest" description="Disordered" evidence="1">
    <location>
        <begin position="296"/>
        <end position="325"/>
    </location>
</feature>